<dbReference type="STRING" id="554065.E1ZB46"/>
<feature type="region of interest" description="Disordered" evidence="1">
    <location>
        <begin position="573"/>
        <end position="605"/>
    </location>
</feature>
<dbReference type="InterPro" id="IPR029058">
    <property type="entry name" value="AB_hydrolase_fold"/>
</dbReference>
<evidence type="ECO:0000259" key="2">
    <source>
        <dbReference type="Pfam" id="PF12146"/>
    </source>
</evidence>
<name>E1ZB46_CHLVA</name>
<dbReference type="Gene3D" id="3.40.50.1820">
    <property type="entry name" value="alpha/beta hydrolase"/>
    <property type="match status" value="1"/>
</dbReference>
<feature type="compositionally biased region" description="Low complexity" evidence="1">
    <location>
        <begin position="573"/>
        <end position="598"/>
    </location>
</feature>
<feature type="compositionally biased region" description="Low complexity" evidence="1">
    <location>
        <begin position="459"/>
        <end position="506"/>
    </location>
</feature>
<accession>E1ZB46</accession>
<evidence type="ECO:0000313" key="4">
    <source>
        <dbReference type="Proteomes" id="UP000008141"/>
    </source>
</evidence>
<dbReference type="PROSITE" id="PS50330">
    <property type="entry name" value="UIM"/>
    <property type="match status" value="1"/>
</dbReference>
<evidence type="ECO:0000256" key="1">
    <source>
        <dbReference type="SAM" id="MobiDB-lite"/>
    </source>
</evidence>
<dbReference type="AlphaFoldDB" id="E1ZB46"/>
<dbReference type="EMBL" id="GL433840">
    <property type="protein sequence ID" value="EFN57165.1"/>
    <property type="molecule type" value="Genomic_DNA"/>
</dbReference>
<dbReference type="eggNOG" id="KOG1552">
    <property type="taxonomic scope" value="Eukaryota"/>
</dbReference>
<feature type="compositionally biased region" description="Low complexity" evidence="1">
    <location>
        <begin position="648"/>
        <end position="670"/>
    </location>
</feature>
<feature type="region of interest" description="Disordered" evidence="1">
    <location>
        <begin position="459"/>
        <end position="546"/>
    </location>
</feature>
<feature type="domain" description="Serine aminopeptidase S33" evidence="2">
    <location>
        <begin position="78"/>
        <end position="212"/>
    </location>
</feature>
<feature type="compositionally biased region" description="Low complexity" evidence="1">
    <location>
        <begin position="345"/>
        <end position="372"/>
    </location>
</feature>
<feature type="region of interest" description="Disordered" evidence="1">
    <location>
        <begin position="625"/>
        <end position="711"/>
    </location>
</feature>
<proteinExistence type="predicted"/>
<dbReference type="InterPro" id="IPR022742">
    <property type="entry name" value="Hydrolase_4"/>
</dbReference>
<dbReference type="Proteomes" id="UP000008141">
    <property type="component" value="Unassembled WGS sequence"/>
</dbReference>
<reference evidence="3 4" key="1">
    <citation type="journal article" date="2010" name="Plant Cell">
        <title>The Chlorella variabilis NC64A genome reveals adaptation to photosymbiosis, coevolution with viruses, and cryptic sex.</title>
        <authorList>
            <person name="Blanc G."/>
            <person name="Duncan G."/>
            <person name="Agarkova I."/>
            <person name="Borodovsky M."/>
            <person name="Gurnon J."/>
            <person name="Kuo A."/>
            <person name="Lindquist E."/>
            <person name="Lucas S."/>
            <person name="Pangilinan J."/>
            <person name="Polle J."/>
            <person name="Salamov A."/>
            <person name="Terry A."/>
            <person name="Yamada T."/>
            <person name="Dunigan D.D."/>
            <person name="Grigoriev I.V."/>
            <person name="Claverie J.M."/>
            <person name="Van Etten J.L."/>
        </authorList>
    </citation>
    <scope>NUCLEOTIDE SEQUENCE [LARGE SCALE GENOMIC DNA]</scope>
    <source>
        <strain evidence="3 4">NC64A</strain>
    </source>
</reference>
<dbReference type="InterPro" id="IPR052920">
    <property type="entry name" value="DNA-binding_regulatory"/>
</dbReference>
<gene>
    <name evidence="3" type="ORF">CHLNCDRAFT_143536</name>
</gene>
<dbReference type="Pfam" id="PF12146">
    <property type="entry name" value="Hydrolase_4"/>
    <property type="match status" value="1"/>
</dbReference>
<dbReference type="SUPFAM" id="SSF53474">
    <property type="entry name" value="alpha/beta-Hydrolases"/>
    <property type="match status" value="1"/>
</dbReference>
<dbReference type="KEGG" id="cvr:CHLNCDRAFT_143536"/>
<dbReference type="InterPro" id="IPR003903">
    <property type="entry name" value="UIM_dom"/>
</dbReference>
<dbReference type="PANTHER" id="PTHR43358">
    <property type="entry name" value="ALPHA/BETA-HYDROLASE"/>
    <property type="match status" value="1"/>
</dbReference>
<feature type="compositionally biased region" description="Low complexity" evidence="1">
    <location>
        <begin position="677"/>
        <end position="692"/>
    </location>
</feature>
<protein>
    <recommendedName>
        <fullName evidence="2">Serine aminopeptidase S33 domain-containing protein</fullName>
    </recommendedName>
</protein>
<dbReference type="PANTHER" id="PTHR43358:SF4">
    <property type="entry name" value="ALPHA_BETA HYDROLASE FOLD-1 DOMAIN-CONTAINING PROTEIN"/>
    <property type="match status" value="1"/>
</dbReference>
<dbReference type="RefSeq" id="XP_005849267.1">
    <property type="nucleotide sequence ID" value="XM_005849205.1"/>
</dbReference>
<dbReference type="GeneID" id="17356558"/>
<evidence type="ECO:0000313" key="3">
    <source>
        <dbReference type="EMBL" id="EFN57165.1"/>
    </source>
</evidence>
<dbReference type="OrthoDB" id="10249433at2759"/>
<feature type="region of interest" description="Disordered" evidence="1">
    <location>
        <begin position="408"/>
        <end position="428"/>
    </location>
</feature>
<dbReference type="FunCoup" id="E1ZB46">
    <property type="interactions" value="345"/>
</dbReference>
<dbReference type="InParanoid" id="E1ZB46"/>
<keyword evidence="4" id="KW-1185">Reference proteome</keyword>
<sequence>MNIGGLWDQLVDAVCRPPRDDGYAEADLVGGRRASFRLYDRRYYRLDVTLENNRGQKLQCSHYRPCVVTSSDGRLPCVIYCHCNSGSRRDAEEILYHMLPKGVTVFAFDFAGSGLSDGGYVTLGALEVDDLAAVVQYLREEGSTSTIGLWGRSMGAVTALLYSQQDPSIAGMVLDSPFSRLVDLMMELATDQQLRIPKPLLKVALAMLKRSVRKRACFSVDKASLVAPLDCVNGSFIPALFGHASDDTFVHKHHSERLFQAYAGDKNFVSFEGDHNSVRPDFFYDSALIFLVQALRVEELVGPSLDLQALPEDALPHLRAPHTSIYVTASRNLAAAELDAALAEAGSGGSSPASSPRSGASLSRTLSHLSRSGMSRTLSPPWALEHLRSQPSARRTPDQLAASLHALQQGQGQGQGADGGDAAHQQDGGADLAADLGAFSLNEDEALQMALEASLQDARQQAQQAKAPEQQQGVADHGEAGAAAAGGQAPAALVYGTQQVQQQQEQEATEQEAAEQAAARRDAAPSLHTRYNPAFASSGGEGARNPLYSRSAAAEVPHSIDEEQAMLEAAMAASLAPAQQGTPAAAGEARDGSQPSGGAIEGGGSSETELRYYYGSAKRQAAAGAGAAAEEEQQQAGGVGEEREAVPAERAAGLAPQASADAHAGSEAAAVRAPSLQLQHALSDAAAAALAAGGAGDGAEAGQDGGERSGP</sequence>
<dbReference type="SMART" id="SM00726">
    <property type="entry name" value="UIM"/>
    <property type="match status" value="2"/>
</dbReference>
<organism evidence="4">
    <name type="scientific">Chlorella variabilis</name>
    <name type="common">Green alga</name>
    <dbReference type="NCBI Taxonomy" id="554065"/>
    <lineage>
        <taxon>Eukaryota</taxon>
        <taxon>Viridiplantae</taxon>
        <taxon>Chlorophyta</taxon>
        <taxon>core chlorophytes</taxon>
        <taxon>Trebouxiophyceae</taxon>
        <taxon>Chlorellales</taxon>
        <taxon>Chlorellaceae</taxon>
        <taxon>Chlorella clade</taxon>
        <taxon>Chlorella</taxon>
    </lineage>
</organism>
<feature type="region of interest" description="Disordered" evidence="1">
    <location>
        <begin position="345"/>
        <end position="382"/>
    </location>
</feature>